<protein>
    <recommendedName>
        <fullName evidence="3">DUF3791 domain-containing protein</fullName>
    </recommendedName>
</protein>
<dbReference type="GeneID" id="66308765"/>
<reference evidence="1 2" key="1">
    <citation type="journal article" date="2019" name="Nat. Med.">
        <title>A library of human gut bacterial isolates paired with longitudinal multiomics data enables mechanistic microbiome research.</title>
        <authorList>
            <person name="Poyet M."/>
            <person name="Groussin M."/>
            <person name="Gibbons S.M."/>
            <person name="Avila-Pacheco J."/>
            <person name="Jiang X."/>
            <person name="Kearney S.M."/>
            <person name="Perrotta A.R."/>
            <person name="Berdy B."/>
            <person name="Zhao S."/>
            <person name="Lieberman T.D."/>
            <person name="Swanson P.K."/>
            <person name="Smith M."/>
            <person name="Roesemann S."/>
            <person name="Alexander J.E."/>
            <person name="Rich S.A."/>
            <person name="Livny J."/>
            <person name="Vlamakis H."/>
            <person name="Clish C."/>
            <person name="Bullock K."/>
            <person name="Deik A."/>
            <person name="Scott J."/>
            <person name="Pierce K.A."/>
            <person name="Xavier R.J."/>
            <person name="Alm E.J."/>
        </authorList>
    </citation>
    <scope>NUCLEOTIDE SEQUENCE [LARGE SCALE GENOMIC DNA]</scope>
    <source>
        <strain evidence="1 2">BIOML-A6</strain>
    </source>
</reference>
<dbReference type="Proteomes" id="UP000448877">
    <property type="component" value="Unassembled WGS sequence"/>
</dbReference>
<evidence type="ECO:0000313" key="2">
    <source>
        <dbReference type="Proteomes" id="UP000448877"/>
    </source>
</evidence>
<proteinExistence type="predicted"/>
<name>A0A120A1K6_9BACE</name>
<dbReference type="EMBL" id="VVYV01000036">
    <property type="protein sequence ID" value="KAA5415027.1"/>
    <property type="molecule type" value="Genomic_DNA"/>
</dbReference>
<organism evidence="1 2">
    <name type="scientific">Bacteroides cellulosilyticus</name>
    <dbReference type="NCBI Taxonomy" id="246787"/>
    <lineage>
        <taxon>Bacteria</taxon>
        <taxon>Pseudomonadati</taxon>
        <taxon>Bacteroidota</taxon>
        <taxon>Bacteroidia</taxon>
        <taxon>Bacteroidales</taxon>
        <taxon>Bacteroidaceae</taxon>
        <taxon>Bacteroides</taxon>
    </lineage>
</organism>
<sequence length="72" mass="8315">MNEVDYAIEGLAKDLVLLLMEDFGMDMKSALRTLYTSDTYAKLQDAKTGLYFQSPRYVYDFLRNEVKTGKMS</sequence>
<accession>A0A120A1K6</accession>
<evidence type="ECO:0000313" key="1">
    <source>
        <dbReference type="EMBL" id="KAA5415027.1"/>
    </source>
</evidence>
<evidence type="ECO:0008006" key="3">
    <source>
        <dbReference type="Google" id="ProtNLM"/>
    </source>
</evidence>
<comment type="caution">
    <text evidence="1">The sequence shown here is derived from an EMBL/GenBank/DDBJ whole genome shotgun (WGS) entry which is preliminary data.</text>
</comment>
<dbReference type="RefSeq" id="WP_007218629.1">
    <property type="nucleotide sequence ID" value="NZ_CABMLT010000019.1"/>
</dbReference>
<gene>
    <name evidence="1" type="ORF">F2Y81_19005</name>
</gene>
<dbReference type="AlphaFoldDB" id="A0A120A1K6"/>